<dbReference type="EMBL" id="KQ030510">
    <property type="protein sequence ID" value="KJZ76621.1"/>
    <property type="molecule type" value="Genomic_DNA"/>
</dbReference>
<proteinExistence type="predicted"/>
<dbReference type="InterPro" id="IPR019431">
    <property type="entry name" value="DUF2417"/>
</dbReference>
<dbReference type="SUPFAM" id="SSF53474">
    <property type="entry name" value="alpha/beta-Hydrolases"/>
    <property type="match status" value="1"/>
</dbReference>
<evidence type="ECO:0000256" key="2">
    <source>
        <dbReference type="SAM" id="Phobius"/>
    </source>
</evidence>
<dbReference type="Pfam" id="PF10329">
    <property type="entry name" value="DUF2417"/>
    <property type="match status" value="1"/>
</dbReference>
<dbReference type="Gene3D" id="3.40.50.1820">
    <property type="entry name" value="alpha/beta hydrolase"/>
    <property type="match status" value="1"/>
</dbReference>
<feature type="compositionally biased region" description="Basic and acidic residues" evidence="1">
    <location>
        <begin position="36"/>
        <end position="50"/>
    </location>
</feature>
<dbReference type="Proteomes" id="UP000054481">
    <property type="component" value="Unassembled WGS sequence"/>
</dbReference>
<name>A0A0F7ZLQ8_9HYPO</name>
<feature type="transmembrane region" description="Helical" evidence="2">
    <location>
        <begin position="221"/>
        <end position="247"/>
    </location>
</feature>
<feature type="compositionally biased region" description="Basic and acidic residues" evidence="1">
    <location>
        <begin position="1"/>
        <end position="22"/>
    </location>
</feature>
<feature type="region of interest" description="Disordered" evidence="1">
    <location>
        <begin position="1"/>
        <end position="65"/>
    </location>
</feature>
<feature type="transmembrane region" description="Helical" evidence="2">
    <location>
        <begin position="146"/>
        <end position="167"/>
    </location>
</feature>
<feature type="transmembrane region" description="Helical" evidence="2">
    <location>
        <begin position="83"/>
        <end position="105"/>
    </location>
</feature>
<evidence type="ECO:0008006" key="5">
    <source>
        <dbReference type="Google" id="ProtNLM"/>
    </source>
</evidence>
<keyword evidence="4" id="KW-1185">Reference proteome</keyword>
<reference evidence="3 4" key="1">
    <citation type="journal article" date="2014" name="Genome Biol. Evol.">
        <title>Comparative genomics and transcriptomics analyses reveal divergent lifestyle features of nematode endoparasitic fungus Hirsutella minnesotensis.</title>
        <authorList>
            <person name="Lai Y."/>
            <person name="Liu K."/>
            <person name="Zhang X."/>
            <person name="Zhang X."/>
            <person name="Li K."/>
            <person name="Wang N."/>
            <person name="Shu C."/>
            <person name="Wu Y."/>
            <person name="Wang C."/>
            <person name="Bushley K.E."/>
            <person name="Xiang M."/>
            <person name="Liu X."/>
        </authorList>
    </citation>
    <scope>NUCLEOTIDE SEQUENCE [LARGE SCALE GENOMIC DNA]</scope>
    <source>
        <strain evidence="3 4">3608</strain>
    </source>
</reference>
<keyword evidence="2" id="KW-0812">Transmembrane</keyword>
<feature type="transmembrane region" description="Helical" evidence="2">
    <location>
        <begin position="173"/>
        <end position="192"/>
    </location>
</feature>
<dbReference type="AlphaFoldDB" id="A0A0F7ZLQ8"/>
<evidence type="ECO:0000313" key="3">
    <source>
        <dbReference type="EMBL" id="KJZ76621.1"/>
    </source>
</evidence>
<feature type="compositionally biased region" description="Polar residues" evidence="1">
    <location>
        <begin position="26"/>
        <end position="35"/>
    </location>
</feature>
<gene>
    <name evidence="3" type="ORF">HIM_03957</name>
</gene>
<keyword evidence="2" id="KW-0472">Membrane</keyword>
<dbReference type="InterPro" id="IPR029058">
    <property type="entry name" value="AB_hydrolase_fold"/>
</dbReference>
<feature type="transmembrane region" description="Helical" evidence="2">
    <location>
        <begin position="117"/>
        <end position="139"/>
    </location>
</feature>
<sequence>MPLFNKKRDQDDDDHHRDHNGDQRQSQQRNGPSSETAHDRSQPPPDEHTRLLPNRADSSRGMLRPDDPAVSPYNLWSIRILRYLTLLFTTVTLAWWIVLLVSAFATPPGLHTRGGSFFAFGYTSLALANMLFGLIFFGVPSKSVRVLAAITAFLLLLDTVLLLSVQQTRYEEGWVGIVSVIWALLMSLWTLLTDRTVKWGKEEEEERLTGRAETRRTLSEWLAVLLSTIAYSVMVVAVLLITLAIILRALDAGVAPPGKLYPVDGGKYRIHVYCHGNKTESHGTEVPTVLFEGGERPVEDGLWSFADNAIKNGSIRRYCFVDRPGMAWSDVAPSPLSAGFAIDLLSEALAQAEETGPWVLASAGIGSIYSRVFSSRHAHEVKGMLLIDPLHEDLLSRVAAPGRGFVLWLRGVISPLGLQSLAGAIFRGRTSRDRVYGRSSHHTSKTIFAKLQENLVADSFTRRDVQGSRQIQDKETPLVVISSGDEVKDSETWDHKQRDLTKLTDNLKHWDVIDEAPHRVWETLEGRQQIERRLRQLVQA</sequence>
<evidence type="ECO:0000256" key="1">
    <source>
        <dbReference type="SAM" id="MobiDB-lite"/>
    </source>
</evidence>
<dbReference type="OrthoDB" id="164921at2759"/>
<accession>A0A0F7ZLQ8</accession>
<protein>
    <recommendedName>
        <fullName evidence="5">Mitochondrial integral membrane protein</fullName>
    </recommendedName>
</protein>
<organism evidence="3 4">
    <name type="scientific">Hirsutella minnesotensis 3608</name>
    <dbReference type="NCBI Taxonomy" id="1043627"/>
    <lineage>
        <taxon>Eukaryota</taxon>
        <taxon>Fungi</taxon>
        <taxon>Dikarya</taxon>
        <taxon>Ascomycota</taxon>
        <taxon>Pezizomycotina</taxon>
        <taxon>Sordariomycetes</taxon>
        <taxon>Hypocreomycetidae</taxon>
        <taxon>Hypocreales</taxon>
        <taxon>Ophiocordycipitaceae</taxon>
        <taxon>Hirsutella</taxon>
    </lineage>
</organism>
<evidence type="ECO:0000313" key="4">
    <source>
        <dbReference type="Proteomes" id="UP000054481"/>
    </source>
</evidence>
<keyword evidence="2" id="KW-1133">Transmembrane helix</keyword>